<evidence type="ECO:0000256" key="1">
    <source>
        <dbReference type="SAM" id="Phobius"/>
    </source>
</evidence>
<gene>
    <name evidence="3" type="ORF">PCHAS_1017700</name>
    <name evidence="2" type="ORF">PCHCB_000236300</name>
</gene>
<name>A0A077YES3_PLACU</name>
<evidence type="ECO:0000313" key="4">
    <source>
        <dbReference type="Proteomes" id="UP000071118"/>
    </source>
</evidence>
<reference evidence="3 4" key="1">
    <citation type="journal article" date="2014" name="BMC Biol.">
        <title>A comprehensive evaluation of rodent malaria parasite genomes and gene expression.</title>
        <authorList>
            <person name="Otto T.D."/>
            <person name="Bohme U."/>
            <person name="Jackson A.P."/>
            <person name="Hunt M."/>
            <person name="Franke-Fayard B."/>
            <person name="Hoeijmakers W.A."/>
            <person name="Religa A.A."/>
            <person name="Robertson L."/>
            <person name="Sanders M."/>
            <person name="Ogun S.A."/>
            <person name="Cunningham D."/>
            <person name="Erhart A."/>
            <person name="Billker O."/>
            <person name="Khan S.M."/>
            <person name="Stunnenberg H.G."/>
            <person name="Langhorne J."/>
            <person name="Holder A.A."/>
            <person name="Waters A.P."/>
            <person name="Newbold C.I."/>
            <person name="Pain A."/>
            <person name="Berriman M."/>
            <person name="Janse C.J."/>
        </authorList>
    </citation>
    <scope>NUCLEOTIDE SEQUENCE [LARGE SCALE GENOMIC DNA]</scope>
    <source>
        <strain evidence="3 4">AS</strain>
    </source>
</reference>
<reference evidence="3" key="3">
    <citation type="submission" date="2019-05" db="EMBL/GenBank/DDBJ databases">
        <authorList>
            <consortium name="Pathogen Informatics"/>
        </authorList>
    </citation>
    <scope>NUCLEOTIDE SEQUENCE</scope>
    <source>
        <strain evidence="3">AS</strain>
        <strain evidence="2 5">CB</strain>
    </source>
</reference>
<evidence type="ECO:0000313" key="2">
    <source>
        <dbReference type="EMBL" id="SCM04430.1"/>
    </source>
</evidence>
<keyword evidence="1" id="KW-0812">Transmembrane</keyword>
<dbReference type="Proteomes" id="UP000071118">
    <property type="component" value="Chromosome 10"/>
</dbReference>
<keyword evidence="1" id="KW-1133">Transmembrane helix</keyword>
<sequence length="63" mass="7331">MNREYASKPITYLWDIDIAINALKENAVDCVLFFGFIVSILGSFYFLYWLKTCEMGNVCTKSY</sequence>
<proteinExistence type="predicted"/>
<protein>
    <submittedName>
        <fullName evidence="3">Uncharacterized protein</fullName>
    </submittedName>
</protein>
<dbReference type="KEGG" id="pcb:PCHAS_1017700"/>
<dbReference type="EMBL" id="LK022887">
    <property type="protein sequence ID" value="VTZ66513.1"/>
    <property type="molecule type" value="Genomic_DNA"/>
</dbReference>
<dbReference type="AlphaFoldDB" id="A0A077YES3"/>
<dbReference type="VEuPathDB" id="PlasmoDB:PCHAS_1017700"/>
<feature type="transmembrane region" description="Helical" evidence="1">
    <location>
        <begin position="30"/>
        <end position="50"/>
    </location>
</feature>
<organism evidence="3 4">
    <name type="scientific">Plasmodium chabaudi chabaudi</name>
    <dbReference type="NCBI Taxonomy" id="31271"/>
    <lineage>
        <taxon>Eukaryota</taxon>
        <taxon>Sar</taxon>
        <taxon>Alveolata</taxon>
        <taxon>Apicomplexa</taxon>
        <taxon>Aconoidasida</taxon>
        <taxon>Haemosporida</taxon>
        <taxon>Plasmodiidae</taxon>
        <taxon>Plasmodium</taxon>
        <taxon>Plasmodium (Vinckeia)</taxon>
    </lineage>
</organism>
<dbReference type="Proteomes" id="UP000195489">
    <property type="component" value="Chromosome 10"/>
</dbReference>
<reference evidence="3" key="2">
    <citation type="submission" date="2014-05" db="EMBL/GenBank/DDBJ databases">
        <authorList>
            <person name="Aslett M.A."/>
            <person name="De Silva N."/>
        </authorList>
    </citation>
    <scope>NUCLEOTIDE SEQUENCE</scope>
    <source>
        <strain evidence="3">AS</strain>
    </source>
</reference>
<dbReference type="RefSeq" id="XP_016655568.1">
    <property type="nucleotide sequence ID" value="XM_016798346.1"/>
</dbReference>
<evidence type="ECO:0000313" key="3">
    <source>
        <dbReference type="EMBL" id="VTZ66513.1"/>
    </source>
</evidence>
<dbReference type="EMBL" id="LT608162">
    <property type="protein sequence ID" value="SCM04430.1"/>
    <property type="molecule type" value="Genomic_DNA"/>
</dbReference>
<keyword evidence="4" id="KW-1185">Reference proteome</keyword>
<accession>A0A077YES3</accession>
<dbReference type="GeneID" id="27794846"/>
<evidence type="ECO:0000313" key="5">
    <source>
        <dbReference type="Proteomes" id="UP000195489"/>
    </source>
</evidence>
<dbReference type="OrthoDB" id="368366at2759"/>
<keyword evidence="1" id="KW-0472">Membrane</keyword>